<feature type="domain" description="Replication factor Mcm10 C-terminal" evidence="10">
    <location>
        <begin position="281"/>
        <end position="627"/>
    </location>
</feature>
<dbReference type="AlphaFoldDB" id="E0VMQ2"/>
<dbReference type="GO" id="GO:0003688">
    <property type="term" value="F:DNA replication origin binding"/>
    <property type="evidence" value="ECO:0007669"/>
    <property type="project" value="TreeGrafter"/>
</dbReference>
<reference evidence="11" key="1">
    <citation type="submission" date="2007-04" db="EMBL/GenBank/DDBJ databases">
        <title>Annotation of Pediculus humanus corporis strain USDA.</title>
        <authorList>
            <person name="Kirkness E."/>
            <person name="Hannick L."/>
            <person name="Hass B."/>
            <person name="Bruggner R."/>
            <person name="Lawson D."/>
            <person name="Bidwell S."/>
            <person name="Joardar V."/>
            <person name="Caler E."/>
            <person name="Walenz B."/>
            <person name="Inman J."/>
            <person name="Schobel S."/>
            <person name="Galinsky K."/>
            <person name="Amedeo P."/>
            <person name="Strausberg R."/>
        </authorList>
    </citation>
    <scope>NUCLEOTIDE SEQUENCE</scope>
    <source>
        <strain evidence="11">USDA</strain>
    </source>
</reference>
<dbReference type="HOGENOM" id="CLU_014680_1_1_1"/>
<dbReference type="EMBL" id="AAZO01003684">
    <property type="status" value="NOT_ANNOTATED_CDS"/>
    <property type="molecule type" value="Genomic_DNA"/>
</dbReference>
<gene>
    <name evidence="12" type="primary">8236033</name>
    <name evidence="11" type="ORF">Phum_PHUM317210</name>
</gene>
<dbReference type="GO" id="GO:0006270">
    <property type="term" value="P:DNA replication initiation"/>
    <property type="evidence" value="ECO:0007669"/>
    <property type="project" value="InterPro"/>
</dbReference>
<dbReference type="InParanoid" id="E0VMQ2"/>
<dbReference type="FunCoup" id="E0VMQ2">
    <property type="interactions" value="738"/>
</dbReference>
<evidence type="ECO:0000256" key="1">
    <source>
        <dbReference type="ARBA" id="ARBA00004123"/>
    </source>
</evidence>
<evidence type="ECO:0000256" key="2">
    <source>
        <dbReference type="ARBA" id="ARBA00009679"/>
    </source>
</evidence>
<evidence type="ECO:0000259" key="10">
    <source>
        <dbReference type="SMART" id="SM01280"/>
    </source>
</evidence>
<organism>
    <name type="scientific">Pediculus humanus subsp. corporis</name>
    <name type="common">Body louse</name>
    <dbReference type="NCBI Taxonomy" id="121224"/>
    <lineage>
        <taxon>Eukaryota</taxon>
        <taxon>Metazoa</taxon>
        <taxon>Ecdysozoa</taxon>
        <taxon>Arthropoda</taxon>
        <taxon>Hexapoda</taxon>
        <taxon>Insecta</taxon>
        <taxon>Pterygota</taxon>
        <taxon>Neoptera</taxon>
        <taxon>Paraneoptera</taxon>
        <taxon>Psocodea</taxon>
        <taxon>Troctomorpha</taxon>
        <taxon>Phthiraptera</taxon>
        <taxon>Anoplura</taxon>
        <taxon>Pediculidae</taxon>
        <taxon>Pediculus</taxon>
    </lineage>
</organism>
<dbReference type="STRING" id="121224.E0VMQ2"/>
<dbReference type="Pfam" id="PF24863">
    <property type="entry name" value="zf-CCCH_Mcm10"/>
    <property type="match status" value="1"/>
</dbReference>
<reference evidence="11" key="2">
    <citation type="submission" date="2007-04" db="EMBL/GenBank/DDBJ databases">
        <title>The genome of the human body louse.</title>
        <authorList>
            <consortium name="The Human Body Louse Genome Consortium"/>
            <person name="Kirkness E."/>
            <person name="Walenz B."/>
            <person name="Hass B."/>
            <person name="Bruggner R."/>
            <person name="Strausberg R."/>
        </authorList>
    </citation>
    <scope>NUCLEOTIDE SEQUENCE</scope>
    <source>
        <strain evidence="11">USDA</strain>
    </source>
</reference>
<reference evidence="12" key="3">
    <citation type="submission" date="2021-02" db="UniProtKB">
        <authorList>
            <consortium name="EnsemblMetazoa"/>
        </authorList>
    </citation>
    <scope>IDENTIFICATION</scope>
    <source>
        <strain evidence="12">USDA</strain>
    </source>
</reference>
<dbReference type="SMART" id="SM01280">
    <property type="entry name" value="Mcm10"/>
    <property type="match status" value="1"/>
</dbReference>
<evidence type="ECO:0000256" key="9">
    <source>
        <dbReference type="SAM" id="MobiDB-lite"/>
    </source>
</evidence>
<evidence type="ECO:0000256" key="8">
    <source>
        <dbReference type="ARBA" id="ARBA00023242"/>
    </source>
</evidence>
<dbReference type="OMA" id="YKMPCKA"/>
<proteinExistence type="inferred from homology"/>
<dbReference type="EMBL" id="DS235321">
    <property type="protein sequence ID" value="EEB14658.1"/>
    <property type="molecule type" value="Genomic_DNA"/>
</dbReference>
<dbReference type="VEuPathDB" id="VectorBase:PHUM317210"/>
<dbReference type="Pfam" id="PF22379">
    <property type="entry name" value="OB_MCM10"/>
    <property type="match status" value="1"/>
</dbReference>
<dbReference type="InterPro" id="IPR012340">
    <property type="entry name" value="NA-bd_OB-fold"/>
</dbReference>
<dbReference type="CTD" id="8236033"/>
<evidence type="ECO:0000313" key="13">
    <source>
        <dbReference type="Proteomes" id="UP000009046"/>
    </source>
</evidence>
<keyword evidence="8" id="KW-0539">Nucleus</keyword>
<dbReference type="InterPro" id="IPR040184">
    <property type="entry name" value="Mcm10"/>
</dbReference>
<evidence type="ECO:0000313" key="11">
    <source>
        <dbReference type="EMBL" id="EEB14658.1"/>
    </source>
</evidence>
<dbReference type="PANTHER" id="PTHR13454">
    <property type="entry name" value="PROTEIN MCM10 HOMOLOG"/>
    <property type="match status" value="1"/>
</dbReference>
<protein>
    <recommendedName>
        <fullName evidence="3">Protein MCM10 homolog</fullName>
    </recommendedName>
</protein>
<name>E0VMQ2_PEDHC</name>
<keyword evidence="7" id="KW-0862">Zinc</keyword>
<evidence type="ECO:0000256" key="4">
    <source>
        <dbReference type="ARBA" id="ARBA00022705"/>
    </source>
</evidence>
<dbReference type="EnsemblMetazoa" id="PHUM317210-RA">
    <property type="protein sequence ID" value="PHUM317210-PA"/>
    <property type="gene ID" value="PHUM317210"/>
</dbReference>
<dbReference type="Pfam" id="PF09329">
    <property type="entry name" value="zf-primase"/>
    <property type="match status" value="1"/>
</dbReference>
<dbReference type="GO" id="GO:0008270">
    <property type="term" value="F:zinc ion binding"/>
    <property type="evidence" value="ECO:0007669"/>
    <property type="project" value="UniProtKB-KW"/>
</dbReference>
<dbReference type="eggNOG" id="KOG3056">
    <property type="taxonomic scope" value="Eukaryota"/>
</dbReference>
<dbReference type="GeneID" id="8236033"/>
<sequence length="649" mass="73961">MERKIEKGFTDSSDDEENKYFEEGKYNSCGKELKNLIKPKVENLSKSKDVVVEVKYQDRKFSSNSRLAREKLLEHLEENLKKNDVERGTGGKFDGGSLPLVDPVLKMRIVNPLVSSTVLKEKMIGRVSISTSSIKNFIKTENYKNTDWVTGGVIVNKICKTSQKGNQYCIWNLTDLHGDIKTITVFLFGTAYNEFWKTSVGIVVGILNPAVMEGNEKSEATLKVDNSYKLLLMGTSKDYGICKSKKKNGENCYGVVNKDKCEYCNYHLKKEYTKASRRSDLIPPKVSANINNFRKNTVNNNNNKKNIFGNVGKSFTGIRGKKSFKNVEKDQNRLKSLSDFHAPMTSSTPLTQKKNIINHVENPRENVMNFPSVVMKPEESKRENEMINLNVPITKKERNAARIQALNYVRKHGPIKRIEEGVGGGGGKQKRTPEQIKMIKRKLEEMEEKEGEKCKKMKGEKEGSDVAENDSDKKKKLEKIGMTEKFFQLMNSEVKNKDLLNTAETEMREKYFNKLETREKMEDKMASIYKMECNAVICLKCNYKTFSASEMCKRDKHPLKVVKATKRFWKCGKCSYRTVTLELVPLVSCKNCGGSKWERTSLMPEKGPNLNVEPLSLRGFEEKFIGSTIGRKANLNLLVPEESSCRHGK</sequence>
<evidence type="ECO:0000313" key="12">
    <source>
        <dbReference type="EnsemblMetazoa" id="PHUM317210-PA"/>
    </source>
</evidence>
<dbReference type="PANTHER" id="PTHR13454:SF11">
    <property type="entry name" value="PROTEIN MCM10 HOMOLOG"/>
    <property type="match status" value="1"/>
</dbReference>
<dbReference type="InterPro" id="IPR015408">
    <property type="entry name" value="Znf_Mcm10/DnaG"/>
</dbReference>
<dbReference type="OrthoDB" id="273123at2759"/>
<keyword evidence="6" id="KW-0863">Zinc-finger</keyword>
<keyword evidence="13" id="KW-1185">Reference proteome</keyword>
<dbReference type="Gene3D" id="2.40.50.140">
    <property type="entry name" value="Nucleic acid-binding proteins"/>
    <property type="match status" value="1"/>
</dbReference>
<evidence type="ECO:0000256" key="7">
    <source>
        <dbReference type="ARBA" id="ARBA00022833"/>
    </source>
</evidence>
<feature type="compositionally biased region" description="Basic and acidic residues" evidence="9">
    <location>
        <begin position="450"/>
        <end position="473"/>
    </location>
</feature>
<dbReference type="GO" id="GO:0043596">
    <property type="term" value="C:nuclear replication fork"/>
    <property type="evidence" value="ECO:0007669"/>
    <property type="project" value="TreeGrafter"/>
</dbReference>
<feature type="region of interest" description="Disordered" evidence="9">
    <location>
        <begin position="447"/>
        <end position="473"/>
    </location>
</feature>
<dbReference type="Pfam" id="PF09332">
    <property type="entry name" value="Mcm10"/>
    <property type="match status" value="1"/>
</dbReference>
<dbReference type="GO" id="GO:0003697">
    <property type="term" value="F:single-stranded DNA binding"/>
    <property type="evidence" value="ECO:0007669"/>
    <property type="project" value="InterPro"/>
</dbReference>
<evidence type="ECO:0000256" key="3">
    <source>
        <dbReference type="ARBA" id="ARBA00017770"/>
    </source>
</evidence>
<accession>E0VMQ2</accession>
<dbReference type="InterPro" id="IPR056791">
    <property type="entry name" value="Znf_Mcm10_C"/>
</dbReference>
<keyword evidence="4" id="KW-0235">DNA replication</keyword>
<keyword evidence="5" id="KW-0479">Metal-binding</keyword>
<dbReference type="RefSeq" id="XP_002427396.1">
    <property type="nucleotide sequence ID" value="XM_002427351.1"/>
</dbReference>
<comment type="similarity">
    <text evidence="2">Belongs to the MCM10 family.</text>
</comment>
<dbReference type="InterPro" id="IPR055065">
    <property type="entry name" value="OB_MCM10"/>
</dbReference>
<evidence type="ECO:0000256" key="6">
    <source>
        <dbReference type="ARBA" id="ARBA00022771"/>
    </source>
</evidence>
<comment type="subcellular location">
    <subcellularLocation>
        <location evidence="1">Nucleus</location>
    </subcellularLocation>
</comment>
<dbReference type="Proteomes" id="UP000009046">
    <property type="component" value="Unassembled WGS sequence"/>
</dbReference>
<dbReference type="KEGG" id="phu:Phum_PHUM317210"/>
<dbReference type="InterPro" id="IPR015411">
    <property type="entry name" value="Rep_factor_Mcm10_C"/>
</dbReference>
<evidence type="ECO:0000256" key="5">
    <source>
        <dbReference type="ARBA" id="ARBA00022723"/>
    </source>
</evidence>